<keyword evidence="2" id="KW-1185">Reference proteome</keyword>
<dbReference type="AlphaFoldDB" id="A0A9D4L7X4"/>
<gene>
    <name evidence="1" type="ORF">DPMN_095460</name>
</gene>
<accession>A0A9D4L7X4</accession>
<reference evidence="1" key="1">
    <citation type="journal article" date="2019" name="bioRxiv">
        <title>The Genome of the Zebra Mussel, Dreissena polymorpha: A Resource for Invasive Species Research.</title>
        <authorList>
            <person name="McCartney M.A."/>
            <person name="Auch B."/>
            <person name="Kono T."/>
            <person name="Mallez S."/>
            <person name="Zhang Y."/>
            <person name="Obille A."/>
            <person name="Becker A."/>
            <person name="Abrahante J.E."/>
            <person name="Garbe J."/>
            <person name="Badalamenti J.P."/>
            <person name="Herman A."/>
            <person name="Mangelson H."/>
            <person name="Liachko I."/>
            <person name="Sullivan S."/>
            <person name="Sone E.D."/>
            <person name="Koren S."/>
            <person name="Silverstein K.A.T."/>
            <person name="Beckman K.B."/>
            <person name="Gohl D.M."/>
        </authorList>
    </citation>
    <scope>NUCLEOTIDE SEQUENCE</scope>
    <source>
        <strain evidence="1">Duluth1</strain>
        <tissue evidence="1">Whole animal</tissue>
    </source>
</reference>
<organism evidence="1 2">
    <name type="scientific">Dreissena polymorpha</name>
    <name type="common">Zebra mussel</name>
    <name type="synonym">Mytilus polymorpha</name>
    <dbReference type="NCBI Taxonomy" id="45954"/>
    <lineage>
        <taxon>Eukaryota</taxon>
        <taxon>Metazoa</taxon>
        <taxon>Spiralia</taxon>
        <taxon>Lophotrochozoa</taxon>
        <taxon>Mollusca</taxon>
        <taxon>Bivalvia</taxon>
        <taxon>Autobranchia</taxon>
        <taxon>Heteroconchia</taxon>
        <taxon>Euheterodonta</taxon>
        <taxon>Imparidentia</taxon>
        <taxon>Neoheterodontei</taxon>
        <taxon>Myida</taxon>
        <taxon>Dreissenoidea</taxon>
        <taxon>Dreissenidae</taxon>
        <taxon>Dreissena</taxon>
    </lineage>
</organism>
<protein>
    <submittedName>
        <fullName evidence="1">Uncharacterized protein</fullName>
    </submittedName>
</protein>
<comment type="caution">
    <text evidence="1">The sequence shown here is derived from an EMBL/GenBank/DDBJ whole genome shotgun (WGS) entry which is preliminary data.</text>
</comment>
<evidence type="ECO:0000313" key="2">
    <source>
        <dbReference type="Proteomes" id="UP000828390"/>
    </source>
</evidence>
<evidence type="ECO:0000313" key="1">
    <source>
        <dbReference type="EMBL" id="KAH3852939.1"/>
    </source>
</evidence>
<dbReference type="Proteomes" id="UP000828390">
    <property type="component" value="Unassembled WGS sequence"/>
</dbReference>
<name>A0A9D4L7X4_DREPO</name>
<reference evidence="1" key="2">
    <citation type="submission" date="2020-11" db="EMBL/GenBank/DDBJ databases">
        <authorList>
            <person name="McCartney M.A."/>
            <person name="Auch B."/>
            <person name="Kono T."/>
            <person name="Mallez S."/>
            <person name="Becker A."/>
            <person name="Gohl D.M."/>
            <person name="Silverstein K.A.T."/>
            <person name="Koren S."/>
            <person name="Bechman K.B."/>
            <person name="Herman A."/>
            <person name="Abrahante J.E."/>
            <person name="Garbe J."/>
        </authorList>
    </citation>
    <scope>NUCLEOTIDE SEQUENCE</scope>
    <source>
        <strain evidence="1">Duluth1</strain>
        <tissue evidence="1">Whole animal</tissue>
    </source>
</reference>
<sequence length="141" mass="16418">MTSVDRVDPCHTSGQVDRWTGEQVDRILAILCRLLSSGNHLVDGRTYGRTDRHTQRKKIILKKCELIHENWTTKVSSRLKEDWPINFHYSHIRKTALPSSGQFHEDWTINVASRELTTQMLTTHDGQMVITKAHHEHILLR</sequence>
<proteinExistence type="predicted"/>
<dbReference type="EMBL" id="JAIWYP010000003">
    <property type="protein sequence ID" value="KAH3852939.1"/>
    <property type="molecule type" value="Genomic_DNA"/>
</dbReference>